<evidence type="ECO:0000313" key="3">
    <source>
        <dbReference type="Proteomes" id="UP000299102"/>
    </source>
</evidence>
<reference evidence="2 3" key="1">
    <citation type="journal article" date="2019" name="Commun. Biol.">
        <title>The bagworm genome reveals a unique fibroin gene that provides high tensile strength.</title>
        <authorList>
            <person name="Kono N."/>
            <person name="Nakamura H."/>
            <person name="Ohtoshi R."/>
            <person name="Tomita M."/>
            <person name="Numata K."/>
            <person name="Arakawa K."/>
        </authorList>
    </citation>
    <scope>NUCLEOTIDE SEQUENCE [LARGE SCALE GENOMIC DNA]</scope>
</reference>
<keyword evidence="3" id="KW-1185">Reference proteome</keyword>
<comment type="caution">
    <text evidence="2">The sequence shown here is derived from an EMBL/GenBank/DDBJ whole genome shotgun (WGS) entry which is preliminary data.</text>
</comment>
<dbReference type="EMBL" id="BGZK01001306">
    <property type="protein sequence ID" value="GBP76823.1"/>
    <property type="molecule type" value="Genomic_DNA"/>
</dbReference>
<proteinExistence type="predicted"/>
<name>A0A4C1YP88_EUMVA</name>
<evidence type="ECO:0000256" key="1">
    <source>
        <dbReference type="SAM" id="MobiDB-lite"/>
    </source>
</evidence>
<sequence>MRGKHLYGGEANLVCHAYYEANFVCLDKALLNPTMPPLRSRCSYAAVAHVSVDANPPANCNRRQATLCDVVSTVETTSGSTSGRGPVATRTSADTNVKSMFARSTCMIPLAVQAMSIALRQSGRRKTYALSKGLRACAGSDRYSWVYIPSYNSNVLNKQAHAPRRRPPPAARHNFATRAPPPASIRVVTAPVNDLKVDTPTNRCSYMPRAFPTTFRARRVAVAVSRPAARRARHSPLAPVRSHQCRTGHIVEVAFASRAPACAGPTAHALRLTIYM</sequence>
<protein>
    <submittedName>
        <fullName evidence="2">Uncharacterized protein</fullName>
    </submittedName>
</protein>
<dbReference type="AlphaFoldDB" id="A0A4C1YP88"/>
<dbReference type="Proteomes" id="UP000299102">
    <property type="component" value="Unassembled WGS sequence"/>
</dbReference>
<accession>A0A4C1YP88</accession>
<feature type="region of interest" description="Disordered" evidence="1">
    <location>
        <begin position="158"/>
        <end position="177"/>
    </location>
</feature>
<organism evidence="2 3">
    <name type="scientific">Eumeta variegata</name>
    <name type="common">Bagworm moth</name>
    <name type="synonym">Eumeta japonica</name>
    <dbReference type="NCBI Taxonomy" id="151549"/>
    <lineage>
        <taxon>Eukaryota</taxon>
        <taxon>Metazoa</taxon>
        <taxon>Ecdysozoa</taxon>
        <taxon>Arthropoda</taxon>
        <taxon>Hexapoda</taxon>
        <taxon>Insecta</taxon>
        <taxon>Pterygota</taxon>
        <taxon>Neoptera</taxon>
        <taxon>Endopterygota</taxon>
        <taxon>Lepidoptera</taxon>
        <taxon>Glossata</taxon>
        <taxon>Ditrysia</taxon>
        <taxon>Tineoidea</taxon>
        <taxon>Psychidae</taxon>
        <taxon>Oiketicinae</taxon>
        <taxon>Eumeta</taxon>
    </lineage>
</organism>
<evidence type="ECO:0000313" key="2">
    <source>
        <dbReference type="EMBL" id="GBP76823.1"/>
    </source>
</evidence>
<gene>
    <name evidence="2" type="ORF">EVAR_49111_1</name>
</gene>